<feature type="compositionally biased region" description="Basic residues" evidence="11">
    <location>
        <begin position="415"/>
        <end position="427"/>
    </location>
</feature>
<dbReference type="Pfam" id="PF25051">
    <property type="entry name" value="WHD_MCM8"/>
    <property type="match status" value="1"/>
</dbReference>
<evidence type="ECO:0000256" key="2">
    <source>
        <dbReference type="ARBA" id="ARBA00008010"/>
    </source>
</evidence>
<dbReference type="Gene3D" id="2.40.50.140">
    <property type="entry name" value="Nucleic acid-binding proteins"/>
    <property type="match status" value="1"/>
</dbReference>
<feature type="region of interest" description="Disordered" evidence="11">
    <location>
        <begin position="508"/>
        <end position="530"/>
    </location>
</feature>
<evidence type="ECO:0000256" key="3">
    <source>
        <dbReference type="ARBA" id="ARBA00012551"/>
    </source>
</evidence>
<feature type="compositionally biased region" description="Basic and acidic residues" evidence="11">
    <location>
        <begin position="621"/>
        <end position="630"/>
    </location>
</feature>
<comment type="similarity">
    <text evidence="2 10">Belongs to the MCM family.</text>
</comment>
<dbReference type="GO" id="GO:0005634">
    <property type="term" value="C:nucleus"/>
    <property type="evidence" value="ECO:0007669"/>
    <property type="project" value="UniProtKB-SubCell"/>
</dbReference>
<dbReference type="AlphaFoldDB" id="K8FI29"/>
<evidence type="ECO:0000256" key="5">
    <source>
        <dbReference type="ARBA" id="ARBA00022840"/>
    </source>
</evidence>
<proteinExistence type="inferred from homology"/>
<feature type="region of interest" description="Disordered" evidence="11">
    <location>
        <begin position="360"/>
        <end position="436"/>
    </location>
</feature>
<evidence type="ECO:0000313" key="14">
    <source>
        <dbReference type="Proteomes" id="UP000198341"/>
    </source>
</evidence>
<comment type="subcellular location">
    <subcellularLocation>
        <location evidence="1">Nucleus</location>
    </subcellularLocation>
</comment>
<dbReference type="PROSITE" id="PS00847">
    <property type="entry name" value="MCM_1"/>
    <property type="match status" value="1"/>
</dbReference>
<name>K8FI29_9CHLO</name>
<dbReference type="Gene3D" id="3.40.50.300">
    <property type="entry name" value="P-loop containing nucleotide triphosphate hydrolases"/>
    <property type="match status" value="1"/>
</dbReference>
<keyword evidence="14" id="KW-1185">Reference proteome</keyword>
<evidence type="ECO:0000256" key="6">
    <source>
        <dbReference type="ARBA" id="ARBA00023125"/>
    </source>
</evidence>
<evidence type="ECO:0000256" key="8">
    <source>
        <dbReference type="ARBA" id="ARBA00042306"/>
    </source>
</evidence>
<protein>
    <recommendedName>
        <fullName evidence="3">DNA helicase</fullName>
        <ecNumber evidence="3">3.6.4.12</ecNumber>
    </recommendedName>
    <alternativeName>
        <fullName evidence="8">Minichromosome maintenance 8</fullName>
    </alternativeName>
</protein>
<feature type="domain" description="MCM C-terminal AAA(+) ATPase" evidence="12">
    <location>
        <begin position="548"/>
        <end position="825"/>
    </location>
</feature>
<evidence type="ECO:0000256" key="4">
    <source>
        <dbReference type="ARBA" id="ARBA00022741"/>
    </source>
</evidence>
<dbReference type="InterPro" id="IPR056875">
    <property type="entry name" value="MCM8/REC_WHD"/>
</dbReference>
<sequence>MEEHHQLRGDDDESHRNNQTHSRCTPRDSALPPLDWHVYFPNVEYDVTSDRRCELASKLIDAFCLATNGAELFDQVIIIYCVFSRRDETKRDLSLPLSFSRVGCLLARRKRRSRALSFALILRFSKAETTALSLSLSAINYHFTMLTLSLSFHLSNKKRLQTKALHAKSIVIPFDYKALKRVLGDRVPDLFHALDLAPDEAFQALACAAHECLFYSLPKEERGRLIASGFKEKAFEGVVLANGENDEMISRRNNRNVIGKECKVTCHVYNFSSKFKVRDFRELKSSWLGRVVQLKGVVQKADATKPLCKSIFFKCEQCKESILVTLDKSGNFKAPANCETPKCRGKKGFTPDFERATTEDWRRVTLREEPNLGSGEGISSSSDEEEDDDEEEEFDEEEEEEEDFEPLDDDEEGGRKKKKRSKQKRRKSADELDARTLDRAPKHIECELSETLVDRIETAGERVQVCGIVRREECEEQRGTSVLGGKKTGSAIQRLYVDAVSVMPSASATGSAGAGYQTTNNNQTSTTNRKTETYQEIVKFSERCADDRLRVLVKSLCPSIYGHEIVKCGLLLCLFGGVRKADKSSKRSKNSSGKNNNKENNNANSVGAETSFDNDKENEENEGRQNESQRVHQKRRRSSLNAREQHQHKNHGAAGNETFARGTSHCLVVGDPGMGKSQMLRAASRVAPLAIHVSGKSASTAGLTATVSRDPTSGAPTFEAGAVALAHGGVCCVDEFDKMKSEHASLLEAMEQQRVSVNKGGARASLPARTTILAAANPHKGRYDRSKSVRENLKMSAPLLSRFDLVFVLTDDPDEERDKRIGDNVTRLCGGRKVDERTGKTTNLTFAEKFQLERNKRREAEAAAALTQQQRSSVSASETILTSAKKQASQRVFSLNKQEASPDAVALMNLPPPSSSLRDGVGLKEYLERKSEEDVDDDDKDALYADYKRTSYDDMHSKDGIVSTSFMRKYVRYAKKYVHPTLSSDAKEVIKAFYLELRKNAPINDSAPVTARQLESLVRLSEARARVDLREIVTDRDAMDAVELYSLSMADVMRDDSGRLGAFGKRTGVSGKRKNFRVFIDAVNAATRNKGNAYFSVGELHALVEQTRLDGIKDIDAFIEALNLAGELLKCGRLYKSASSSAV</sequence>
<dbReference type="InterPro" id="IPR001208">
    <property type="entry name" value="MCM_dom"/>
</dbReference>
<evidence type="ECO:0000256" key="1">
    <source>
        <dbReference type="ARBA" id="ARBA00004123"/>
    </source>
</evidence>
<dbReference type="InterPro" id="IPR012340">
    <property type="entry name" value="NA-bd_OB-fold"/>
</dbReference>
<dbReference type="SMART" id="SM00382">
    <property type="entry name" value="AAA"/>
    <property type="match status" value="1"/>
</dbReference>
<keyword evidence="5 10" id="KW-0067">ATP-binding</keyword>
<dbReference type="eggNOG" id="KOG0480">
    <property type="taxonomic scope" value="Eukaryota"/>
</dbReference>
<keyword evidence="7" id="KW-0539">Nucleus</keyword>
<feature type="region of interest" description="Disordered" evidence="11">
    <location>
        <begin position="583"/>
        <end position="658"/>
    </location>
</feature>
<dbReference type="InterPro" id="IPR018525">
    <property type="entry name" value="MCM_CS"/>
</dbReference>
<organism evidence="13 14">
    <name type="scientific">Bathycoccus prasinos</name>
    <dbReference type="NCBI Taxonomy" id="41875"/>
    <lineage>
        <taxon>Eukaryota</taxon>
        <taxon>Viridiplantae</taxon>
        <taxon>Chlorophyta</taxon>
        <taxon>Mamiellophyceae</taxon>
        <taxon>Mamiellales</taxon>
        <taxon>Bathycoccaceae</taxon>
        <taxon>Bathycoccus</taxon>
    </lineage>
</organism>
<dbReference type="GO" id="GO:0003697">
    <property type="term" value="F:single-stranded DNA binding"/>
    <property type="evidence" value="ECO:0007669"/>
    <property type="project" value="TreeGrafter"/>
</dbReference>
<evidence type="ECO:0000256" key="10">
    <source>
        <dbReference type="RuleBase" id="RU004070"/>
    </source>
</evidence>
<dbReference type="PROSITE" id="PS50051">
    <property type="entry name" value="MCM_2"/>
    <property type="match status" value="1"/>
</dbReference>
<reference evidence="13 14" key="1">
    <citation type="submission" date="2011-10" db="EMBL/GenBank/DDBJ databases">
        <authorList>
            <person name="Genoscope - CEA"/>
        </authorList>
    </citation>
    <scope>NUCLEOTIDE SEQUENCE [LARGE SCALE GENOMIC DNA]</scope>
    <source>
        <strain evidence="13 14">RCC 1105</strain>
    </source>
</reference>
<dbReference type="GO" id="GO:0006260">
    <property type="term" value="P:DNA replication"/>
    <property type="evidence" value="ECO:0007669"/>
    <property type="project" value="InterPro"/>
</dbReference>
<gene>
    <name evidence="13" type="ORF">Bathy07g03790</name>
</gene>
<keyword evidence="6 10" id="KW-0238">DNA-binding</keyword>
<dbReference type="InterPro" id="IPR041562">
    <property type="entry name" value="MCM_lid"/>
</dbReference>
<dbReference type="PANTHER" id="PTHR11630:SF47">
    <property type="entry name" value="DNA HELICASE MCM8"/>
    <property type="match status" value="1"/>
</dbReference>
<dbReference type="STRING" id="41875.K8FI29"/>
<evidence type="ECO:0000256" key="7">
    <source>
        <dbReference type="ARBA" id="ARBA00023242"/>
    </source>
</evidence>
<dbReference type="PANTHER" id="PTHR11630">
    <property type="entry name" value="DNA REPLICATION LICENSING FACTOR MCM FAMILY MEMBER"/>
    <property type="match status" value="1"/>
</dbReference>
<dbReference type="PRINTS" id="PR01657">
    <property type="entry name" value="MCMFAMILY"/>
</dbReference>
<dbReference type="SUPFAM" id="SSF50249">
    <property type="entry name" value="Nucleic acid-binding proteins"/>
    <property type="match status" value="1"/>
</dbReference>
<dbReference type="EC" id="3.6.4.12" evidence="3"/>
<dbReference type="CDD" id="cd22247">
    <property type="entry name" value="MCM8_WHD"/>
    <property type="match status" value="1"/>
</dbReference>
<dbReference type="Pfam" id="PF00493">
    <property type="entry name" value="MCM"/>
    <property type="match status" value="2"/>
</dbReference>
<accession>K8FI29</accession>
<feature type="compositionally biased region" description="Low complexity" evidence="11">
    <location>
        <begin position="590"/>
        <end position="605"/>
    </location>
</feature>
<dbReference type="GeneID" id="19014868"/>
<feature type="compositionally biased region" description="Low complexity" evidence="11">
    <location>
        <begin position="508"/>
        <end position="528"/>
    </location>
</feature>
<evidence type="ECO:0000313" key="13">
    <source>
        <dbReference type="EMBL" id="CCO66394.1"/>
    </source>
</evidence>
<dbReference type="KEGG" id="bpg:Bathy07g03790"/>
<dbReference type="InterPro" id="IPR027417">
    <property type="entry name" value="P-loop_NTPase"/>
</dbReference>
<dbReference type="InterPro" id="IPR003593">
    <property type="entry name" value="AAA+_ATPase"/>
</dbReference>
<evidence type="ECO:0000259" key="12">
    <source>
        <dbReference type="PROSITE" id="PS50051"/>
    </source>
</evidence>
<dbReference type="SMART" id="SM00350">
    <property type="entry name" value="MCM"/>
    <property type="match status" value="1"/>
</dbReference>
<feature type="compositionally biased region" description="Basic and acidic residues" evidence="11">
    <location>
        <begin position="1"/>
        <end position="16"/>
    </location>
</feature>
<dbReference type="OrthoDB" id="422555at2759"/>
<keyword evidence="4 10" id="KW-0547">Nucleotide-binding</keyword>
<dbReference type="InterPro" id="IPR033762">
    <property type="entry name" value="MCM_OB"/>
</dbReference>
<comment type="catalytic activity">
    <reaction evidence="9">
        <text>ATP + H2O = ADP + phosphate + H(+)</text>
        <dbReference type="Rhea" id="RHEA:13065"/>
        <dbReference type="ChEBI" id="CHEBI:15377"/>
        <dbReference type="ChEBI" id="CHEBI:15378"/>
        <dbReference type="ChEBI" id="CHEBI:30616"/>
        <dbReference type="ChEBI" id="CHEBI:43474"/>
        <dbReference type="ChEBI" id="CHEBI:456216"/>
        <dbReference type="EC" id="3.6.4.12"/>
    </reaction>
</comment>
<evidence type="ECO:0000256" key="9">
    <source>
        <dbReference type="ARBA" id="ARBA00047995"/>
    </source>
</evidence>
<dbReference type="Pfam" id="PF17207">
    <property type="entry name" value="MCM_OB"/>
    <property type="match status" value="1"/>
</dbReference>
<feature type="compositionally biased region" description="Basic and acidic residues" evidence="11">
    <location>
        <begin position="360"/>
        <end position="370"/>
    </location>
</feature>
<dbReference type="InterPro" id="IPR031327">
    <property type="entry name" value="MCM"/>
</dbReference>
<dbReference type="EMBL" id="FO082272">
    <property type="protein sequence ID" value="CCO66394.1"/>
    <property type="molecule type" value="Genomic_DNA"/>
</dbReference>
<dbReference type="GO" id="GO:0042555">
    <property type="term" value="C:MCM complex"/>
    <property type="evidence" value="ECO:0007669"/>
    <property type="project" value="TreeGrafter"/>
</dbReference>
<dbReference type="Pfam" id="PF17855">
    <property type="entry name" value="MCM_lid"/>
    <property type="match status" value="1"/>
</dbReference>
<dbReference type="GO" id="GO:0017116">
    <property type="term" value="F:single-stranded DNA helicase activity"/>
    <property type="evidence" value="ECO:0007669"/>
    <property type="project" value="TreeGrafter"/>
</dbReference>
<evidence type="ECO:0000256" key="11">
    <source>
        <dbReference type="SAM" id="MobiDB-lite"/>
    </source>
</evidence>
<dbReference type="GO" id="GO:0005524">
    <property type="term" value="F:ATP binding"/>
    <property type="evidence" value="ECO:0007669"/>
    <property type="project" value="UniProtKB-KW"/>
</dbReference>
<dbReference type="RefSeq" id="XP_007512306.1">
    <property type="nucleotide sequence ID" value="XM_007512244.1"/>
</dbReference>
<feature type="compositionally biased region" description="Acidic residues" evidence="11">
    <location>
        <begin position="382"/>
        <end position="412"/>
    </location>
</feature>
<dbReference type="GO" id="GO:0006310">
    <property type="term" value="P:DNA recombination"/>
    <property type="evidence" value="ECO:0007669"/>
    <property type="project" value="UniProtKB-ARBA"/>
</dbReference>
<feature type="region of interest" description="Disordered" evidence="11">
    <location>
        <begin position="1"/>
        <end position="28"/>
    </location>
</feature>
<dbReference type="Proteomes" id="UP000198341">
    <property type="component" value="Chromosome 7"/>
</dbReference>
<dbReference type="SUPFAM" id="SSF52540">
    <property type="entry name" value="P-loop containing nucleoside triphosphate hydrolases"/>
    <property type="match status" value="1"/>
</dbReference>